<dbReference type="Pfam" id="PF01425">
    <property type="entry name" value="Amidase"/>
    <property type="match status" value="1"/>
</dbReference>
<dbReference type="Proteomes" id="UP000275473">
    <property type="component" value="Unassembled WGS sequence"/>
</dbReference>
<dbReference type="SUPFAM" id="SSF75304">
    <property type="entry name" value="Amidase signature (AS) enzymes"/>
    <property type="match status" value="1"/>
</dbReference>
<comment type="caution">
    <text evidence="2">The sequence shown here is derived from an EMBL/GenBank/DDBJ whole genome shotgun (WGS) entry which is preliminary data.</text>
</comment>
<dbReference type="GO" id="GO:0004040">
    <property type="term" value="F:amidase activity"/>
    <property type="evidence" value="ECO:0007669"/>
    <property type="project" value="UniProtKB-EC"/>
</dbReference>
<accession>A0A3M8P506</accession>
<keyword evidence="3" id="KW-1185">Reference proteome</keyword>
<dbReference type="EC" id="3.5.1.4" evidence="2"/>
<dbReference type="InterPro" id="IPR036928">
    <property type="entry name" value="AS_sf"/>
</dbReference>
<name>A0A3M8P506_9BACL</name>
<proteinExistence type="predicted"/>
<dbReference type="Gene3D" id="3.90.1300.10">
    <property type="entry name" value="Amidase signature (AS) domain"/>
    <property type="match status" value="1"/>
</dbReference>
<dbReference type="RefSeq" id="WP_123166364.1">
    <property type="nucleotide sequence ID" value="NZ_RIAX01000014.1"/>
</dbReference>
<dbReference type="OrthoDB" id="9811471at2"/>
<dbReference type="InterPro" id="IPR023631">
    <property type="entry name" value="Amidase_dom"/>
</dbReference>
<keyword evidence="2" id="KW-0378">Hydrolase</keyword>
<evidence type="ECO:0000313" key="3">
    <source>
        <dbReference type="Proteomes" id="UP000275473"/>
    </source>
</evidence>
<sequence length="483" mass="52596">MHQKKLEEYRRDRLDEMTIAELQKELTEGHITSEELVLMYKENISLRDKNTNAVLEINPDALLTAQALDFERRHKGPRSELHGIPLLVKDNMNTADRMHTSAGSLALKDHYARQDAKVIDRLRQAGAVILGKTNMTEWANFMSDKMTNGYSSRGGLVKNPYGPFDVGGSSSGSAAGVASNLAAAAVGTETSGSIINPAAQNSLVGIKPTVGMISRQGIIPLAHTQDTAGPLGRTVEDAVTVFAALVGTDSEDAITAFAEPFEGYDWKEHLKENGLQGVKLAVPRELIQGSIRDEQLTLFEKALEDLGKCGAEILDAVSLGSDQEDLGFSVLLHEFKADLNAYLAETDATNPIRSLADVIAFNNENSEDMLKFGQNLLEQANRLTGNLTEREYIEALERNRFLAAEQGIHATLKEVGADVFVLPQDFGCNVGAAAGFPSITVPYDFSETNEPFGITFSGQAFGEPKLIEYAYAFEQATKGRRKP</sequence>
<dbReference type="AlphaFoldDB" id="A0A3M8P506"/>
<gene>
    <name evidence="2" type="ORF">EEX84_14505</name>
</gene>
<organism evidence="2 3">
    <name type="scientific">Planococcus salinus</name>
    <dbReference type="NCBI Taxonomy" id="1848460"/>
    <lineage>
        <taxon>Bacteria</taxon>
        <taxon>Bacillati</taxon>
        <taxon>Bacillota</taxon>
        <taxon>Bacilli</taxon>
        <taxon>Bacillales</taxon>
        <taxon>Caryophanaceae</taxon>
        <taxon>Planococcus</taxon>
    </lineage>
</organism>
<dbReference type="PANTHER" id="PTHR42678:SF34">
    <property type="entry name" value="OS04G0183300 PROTEIN"/>
    <property type="match status" value="1"/>
</dbReference>
<protein>
    <submittedName>
        <fullName evidence="2">Amidase</fullName>
        <ecNumber evidence="2">3.5.1.4</ecNumber>
    </submittedName>
</protein>
<dbReference type="EMBL" id="RIAX01000014">
    <property type="protein sequence ID" value="RNF38430.1"/>
    <property type="molecule type" value="Genomic_DNA"/>
</dbReference>
<evidence type="ECO:0000313" key="2">
    <source>
        <dbReference type="EMBL" id="RNF38430.1"/>
    </source>
</evidence>
<dbReference type="PANTHER" id="PTHR42678">
    <property type="entry name" value="AMIDASE"/>
    <property type="match status" value="1"/>
</dbReference>
<dbReference type="NCBIfam" id="NF005300">
    <property type="entry name" value="PRK06828.1"/>
    <property type="match status" value="1"/>
</dbReference>
<feature type="domain" description="Amidase" evidence="1">
    <location>
        <begin position="35"/>
        <end position="466"/>
    </location>
</feature>
<reference evidence="2 3" key="1">
    <citation type="journal article" date="2018" name="Int. J. Syst. Evol. Microbiol.">
        <title>Planococcus salinus sp. nov., a moderately halophilic bacterium isolated from a saline-alkali soil.</title>
        <authorList>
            <person name="Gan L."/>
        </authorList>
    </citation>
    <scope>NUCLEOTIDE SEQUENCE [LARGE SCALE GENOMIC DNA]</scope>
    <source>
        <strain evidence="2 3">LCB217</strain>
    </source>
</reference>
<evidence type="ECO:0000259" key="1">
    <source>
        <dbReference type="Pfam" id="PF01425"/>
    </source>
</evidence>